<name>K3WJZ0_GLOUD</name>
<reference evidence="2" key="2">
    <citation type="submission" date="2010-04" db="EMBL/GenBank/DDBJ databases">
        <authorList>
            <person name="Buell R."/>
            <person name="Hamilton J."/>
            <person name="Hostetler J."/>
        </authorList>
    </citation>
    <scope>NUCLEOTIDE SEQUENCE [LARGE SCALE GENOMIC DNA]</scope>
    <source>
        <strain evidence="2">DAOM:BR144</strain>
    </source>
</reference>
<dbReference type="Proteomes" id="UP000019132">
    <property type="component" value="Unassembled WGS sequence"/>
</dbReference>
<dbReference type="EMBL" id="GL376633">
    <property type="status" value="NOT_ANNOTATED_CDS"/>
    <property type="molecule type" value="Genomic_DNA"/>
</dbReference>
<reference evidence="2" key="1">
    <citation type="journal article" date="2010" name="Genome Biol.">
        <title>Genome sequence of the necrotrophic plant pathogen Pythium ultimum reveals original pathogenicity mechanisms and effector repertoire.</title>
        <authorList>
            <person name="Levesque C.A."/>
            <person name="Brouwer H."/>
            <person name="Cano L."/>
            <person name="Hamilton J.P."/>
            <person name="Holt C."/>
            <person name="Huitema E."/>
            <person name="Raffaele S."/>
            <person name="Robideau G.P."/>
            <person name="Thines M."/>
            <person name="Win J."/>
            <person name="Zerillo M.M."/>
            <person name="Beakes G.W."/>
            <person name="Boore J.L."/>
            <person name="Busam D."/>
            <person name="Dumas B."/>
            <person name="Ferriera S."/>
            <person name="Fuerstenberg S.I."/>
            <person name="Gachon C.M."/>
            <person name="Gaulin E."/>
            <person name="Govers F."/>
            <person name="Grenville-Briggs L."/>
            <person name="Horner N."/>
            <person name="Hostetler J."/>
            <person name="Jiang R.H."/>
            <person name="Johnson J."/>
            <person name="Krajaejun T."/>
            <person name="Lin H."/>
            <person name="Meijer H.J."/>
            <person name="Moore B."/>
            <person name="Morris P."/>
            <person name="Phuntmart V."/>
            <person name="Puiu D."/>
            <person name="Shetty J."/>
            <person name="Stajich J.E."/>
            <person name="Tripathy S."/>
            <person name="Wawra S."/>
            <person name="van West P."/>
            <person name="Whitty B.R."/>
            <person name="Coutinho P.M."/>
            <person name="Henrissat B."/>
            <person name="Martin F."/>
            <person name="Thomas P.D."/>
            <person name="Tyler B.M."/>
            <person name="De Vries R.P."/>
            <person name="Kamoun S."/>
            <person name="Yandell M."/>
            <person name="Tisserat N."/>
            <person name="Buell C.R."/>
        </authorList>
    </citation>
    <scope>NUCLEOTIDE SEQUENCE</scope>
    <source>
        <strain evidence="2">DAOM:BR144</strain>
    </source>
</reference>
<evidence type="ECO:0000313" key="2">
    <source>
        <dbReference type="Proteomes" id="UP000019132"/>
    </source>
</evidence>
<sequence>MFEFARKSGLRFILTQAAIRNHMLAYLLLDTMCLQSSVGLISLDMILGWIRAALTTILPLRQSRRLSRKRKREEALLAVCLLQFPDHVLEVGFDVSSLYQLKMELVKEEIASLMGRKIRSRVQRQREWQQPMRICHGLSCTEYPV</sequence>
<organism evidence="1 2">
    <name type="scientific">Globisporangium ultimum (strain ATCC 200006 / CBS 805.95 / DAOM BR144)</name>
    <name type="common">Pythium ultimum</name>
    <dbReference type="NCBI Taxonomy" id="431595"/>
    <lineage>
        <taxon>Eukaryota</taxon>
        <taxon>Sar</taxon>
        <taxon>Stramenopiles</taxon>
        <taxon>Oomycota</taxon>
        <taxon>Peronosporomycetes</taxon>
        <taxon>Pythiales</taxon>
        <taxon>Pythiaceae</taxon>
        <taxon>Globisporangium</taxon>
    </lineage>
</organism>
<dbReference type="EnsemblProtists" id="PYU1_T005282">
    <property type="protein sequence ID" value="PYU1_T005282"/>
    <property type="gene ID" value="PYU1_G005271"/>
</dbReference>
<keyword evidence="2" id="KW-1185">Reference proteome</keyword>
<protein>
    <submittedName>
        <fullName evidence="1">Uncharacterized protein</fullName>
    </submittedName>
</protein>
<dbReference type="HOGENOM" id="CLU_1790796_0_0_1"/>
<proteinExistence type="predicted"/>
<dbReference type="VEuPathDB" id="FungiDB:PYU1_G005271"/>
<evidence type="ECO:0000313" key="1">
    <source>
        <dbReference type="EnsemblProtists" id="PYU1_T005282"/>
    </source>
</evidence>
<dbReference type="InParanoid" id="K3WJZ0"/>
<reference evidence="1" key="3">
    <citation type="submission" date="2015-02" db="UniProtKB">
        <authorList>
            <consortium name="EnsemblProtists"/>
        </authorList>
    </citation>
    <scope>IDENTIFICATION</scope>
    <source>
        <strain evidence="1">DAOM BR144</strain>
    </source>
</reference>
<accession>K3WJZ0</accession>
<dbReference type="AlphaFoldDB" id="K3WJZ0"/>